<accession>A0ABT8VI60</accession>
<name>A0ABT8VI60_9BACL</name>
<organism evidence="1 2">
    <name type="scientific">Paenibacillus ehimensis</name>
    <dbReference type="NCBI Taxonomy" id="79264"/>
    <lineage>
        <taxon>Bacteria</taxon>
        <taxon>Bacillati</taxon>
        <taxon>Bacillota</taxon>
        <taxon>Bacilli</taxon>
        <taxon>Bacillales</taxon>
        <taxon>Paenibacillaceae</taxon>
        <taxon>Paenibacillus</taxon>
    </lineage>
</organism>
<comment type="caution">
    <text evidence="1">The sequence shown here is derived from an EMBL/GenBank/DDBJ whole genome shotgun (WGS) entry which is preliminary data.</text>
</comment>
<gene>
    <name evidence="1" type="ORF">Q3C12_27045</name>
</gene>
<dbReference type="EMBL" id="JAUMKJ010000044">
    <property type="protein sequence ID" value="MDO3680673.1"/>
    <property type="molecule type" value="Genomic_DNA"/>
</dbReference>
<reference evidence="1" key="1">
    <citation type="submission" date="2023-07" db="EMBL/GenBank/DDBJ databases">
        <authorList>
            <person name="Aktuganov G."/>
            <person name="Boyko T."/>
            <person name="Delegan Y."/>
            <person name="Galimzianova N."/>
            <person name="Gilvanova E."/>
            <person name="Korobov V."/>
            <person name="Kuzmina L."/>
            <person name="Melentiev A."/>
            <person name="Milman P."/>
            <person name="Ryabova A."/>
            <person name="Stupak E."/>
            <person name="Yasakov T."/>
            <person name="Zharikova N."/>
            <person name="Zhurenko E."/>
        </authorList>
    </citation>
    <scope>NUCLEOTIDE SEQUENCE</scope>
    <source>
        <strain evidence="1">IB-739</strain>
    </source>
</reference>
<evidence type="ECO:0000313" key="1">
    <source>
        <dbReference type="EMBL" id="MDO3680673.1"/>
    </source>
</evidence>
<keyword evidence="2" id="KW-1185">Reference proteome</keyword>
<dbReference type="Proteomes" id="UP001168883">
    <property type="component" value="Unassembled WGS sequence"/>
</dbReference>
<dbReference type="RefSeq" id="WP_302880884.1">
    <property type="nucleotide sequence ID" value="NZ_JAUMKJ010000044.1"/>
</dbReference>
<evidence type="ECO:0000313" key="2">
    <source>
        <dbReference type="Proteomes" id="UP001168883"/>
    </source>
</evidence>
<proteinExistence type="predicted"/>
<sequence length="136" mass="15844">MIRTVIFNSRRGIESEDCIVLRRYEGQKIMFALPFNPDFGYIRLSATEGLTLLAILEQVHSLTCDGTRSRILFFPFGDEELGRHQCFLIRENNSYLEIDMGFSDFTPIYLYGREIYELKEALKEILDIKQLHVGRG</sequence>
<protein>
    <submittedName>
        <fullName evidence="1">Uncharacterized protein</fullName>
    </submittedName>
</protein>